<dbReference type="AlphaFoldDB" id="A0A858Q9W0"/>
<feature type="transmembrane region" description="Helical" evidence="6">
    <location>
        <begin position="128"/>
        <end position="147"/>
    </location>
</feature>
<dbReference type="Proteomes" id="UP000503004">
    <property type="component" value="Chromosome"/>
</dbReference>
<dbReference type="RefSeq" id="WP_169603954.1">
    <property type="nucleotide sequence ID" value="NZ_CP046565.1"/>
</dbReference>
<evidence type="ECO:0000313" key="7">
    <source>
        <dbReference type="EMBL" id="QJD30678.1"/>
    </source>
</evidence>
<keyword evidence="2" id="KW-1003">Cell membrane</keyword>
<keyword evidence="8" id="KW-1185">Reference proteome</keyword>
<name>A0A858Q9W0_9GAMM</name>
<evidence type="ECO:0000256" key="1">
    <source>
        <dbReference type="ARBA" id="ARBA00004651"/>
    </source>
</evidence>
<dbReference type="KEGG" id="metu:GNH96_12295"/>
<protein>
    <submittedName>
        <fullName evidence="7">Formate hydrogenlyase</fullName>
    </submittedName>
</protein>
<dbReference type="PANTHER" id="PTHR38601">
    <property type="entry name" value="HYDROGENASE-4 COMPONENT E"/>
    <property type="match status" value="1"/>
</dbReference>
<dbReference type="PANTHER" id="PTHR38601:SF1">
    <property type="entry name" value="HYDROGENASE-4 COMPONENT E"/>
    <property type="match status" value="1"/>
</dbReference>
<organism evidence="7 8">
    <name type="scientific">Methylococcus geothermalis</name>
    <dbReference type="NCBI Taxonomy" id="2681310"/>
    <lineage>
        <taxon>Bacteria</taxon>
        <taxon>Pseudomonadati</taxon>
        <taxon>Pseudomonadota</taxon>
        <taxon>Gammaproteobacteria</taxon>
        <taxon>Methylococcales</taxon>
        <taxon>Methylococcaceae</taxon>
        <taxon>Methylococcus</taxon>
    </lineage>
</organism>
<accession>A0A858Q9W0</accession>
<sequence length="225" mass="24786">MPVPAYSIYEQAILFIAALVVFTSFLMLGQKRLFGMIHLFAAQGALLAATTALAAYTLPYPHLYISALIIVALKVILIPVMLHRLIIRMDMHRDAEPLYLYGYVMMGAAALVMFSYHVVAPIEHLSTLATRNAMAVSLAVVLLGMLLMITRRQVVTHVIGFMAIENGLFFAAVASTQGMPMVVELGIAFDVLVAAVIFGVFFFHIRSSIDSLDVDRLNRLNEVEP</sequence>
<evidence type="ECO:0000256" key="6">
    <source>
        <dbReference type="SAM" id="Phobius"/>
    </source>
</evidence>
<feature type="transmembrane region" description="Helical" evidence="6">
    <location>
        <begin position="98"/>
        <end position="116"/>
    </location>
</feature>
<keyword evidence="4 6" id="KW-1133">Transmembrane helix</keyword>
<dbReference type="GO" id="GO:0005886">
    <property type="term" value="C:plasma membrane"/>
    <property type="evidence" value="ECO:0007669"/>
    <property type="project" value="UniProtKB-SubCell"/>
</dbReference>
<dbReference type="EMBL" id="CP046565">
    <property type="protein sequence ID" value="QJD30678.1"/>
    <property type="molecule type" value="Genomic_DNA"/>
</dbReference>
<feature type="transmembrane region" description="Helical" evidence="6">
    <location>
        <begin position="36"/>
        <end position="58"/>
    </location>
</feature>
<dbReference type="GO" id="GO:0016829">
    <property type="term" value="F:lyase activity"/>
    <property type="evidence" value="ECO:0007669"/>
    <property type="project" value="UniProtKB-KW"/>
</dbReference>
<reference evidence="8" key="1">
    <citation type="submission" date="2019-12" db="EMBL/GenBank/DDBJ databases">
        <authorList>
            <person name="Awala S.I."/>
            <person name="Rhee S.K."/>
        </authorList>
    </citation>
    <scope>NUCLEOTIDE SEQUENCE [LARGE SCALE GENOMIC DNA]</scope>
    <source>
        <strain evidence="8">IM1</strain>
    </source>
</reference>
<keyword evidence="5 6" id="KW-0472">Membrane</keyword>
<gene>
    <name evidence="7" type="ORF">GNH96_12295</name>
</gene>
<evidence type="ECO:0000313" key="8">
    <source>
        <dbReference type="Proteomes" id="UP000503004"/>
    </source>
</evidence>
<proteinExistence type="predicted"/>
<comment type="subcellular location">
    <subcellularLocation>
        <location evidence="1">Cell membrane</location>
        <topology evidence="1">Multi-pass membrane protein</topology>
    </subcellularLocation>
</comment>
<feature type="transmembrane region" description="Helical" evidence="6">
    <location>
        <begin position="181"/>
        <end position="203"/>
    </location>
</feature>
<dbReference type="InterPro" id="IPR038730">
    <property type="entry name" value="HyfE-like"/>
</dbReference>
<feature type="transmembrane region" description="Helical" evidence="6">
    <location>
        <begin position="154"/>
        <end position="175"/>
    </location>
</feature>
<evidence type="ECO:0000256" key="5">
    <source>
        <dbReference type="ARBA" id="ARBA00023136"/>
    </source>
</evidence>
<keyword evidence="7" id="KW-0456">Lyase</keyword>
<keyword evidence="3 6" id="KW-0812">Transmembrane</keyword>
<evidence type="ECO:0000256" key="2">
    <source>
        <dbReference type="ARBA" id="ARBA00022475"/>
    </source>
</evidence>
<evidence type="ECO:0000256" key="3">
    <source>
        <dbReference type="ARBA" id="ARBA00022692"/>
    </source>
</evidence>
<feature type="transmembrane region" description="Helical" evidence="6">
    <location>
        <begin position="64"/>
        <end position="86"/>
    </location>
</feature>
<feature type="transmembrane region" description="Helical" evidence="6">
    <location>
        <begin position="12"/>
        <end position="29"/>
    </location>
</feature>
<evidence type="ECO:0000256" key="4">
    <source>
        <dbReference type="ARBA" id="ARBA00022989"/>
    </source>
</evidence>